<dbReference type="Pfam" id="PF00589">
    <property type="entry name" value="Phage_integrase"/>
    <property type="match status" value="1"/>
</dbReference>
<dbReference type="PROSITE" id="PS51900">
    <property type="entry name" value="CB"/>
    <property type="match status" value="1"/>
</dbReference>
<dbReference type="PANTHER" id="PTHR30629:SF2">
    <property type="entry name" value="PROPHAGE INTEGRASE INTS-RELATED"/>
    <property type="match status" value="1"/>
</dbReference>
<evidence type="ECO:0000256" key="4">
    <source>
        <dbReference type="ARBA" id="ARBA00023172"/>
    </source>
</evidence>
<evidence type="ECO:0000313" key="9">
    <source>
        <dbReference type="Proteomes" id="UP001602245"/>
    </source>
</evidence>
<evidence type="ECO:0000256" key="3">
    <source>
        <dbReference type="ARBA" id="ARBA00023125"/>
    </source>
</evidence>
<dbReference type="EMBL" id="JBIAZU010000005">
    <property type="protein sequence ID" value="MFF5292996.1"/>
    <property type="molecule type" value="Genomic_DNA"/>
</dbReference>
<dbReference type="CDD" id="cd01189">
    <property type="entry name" value="INT_ICEBs1_C_like"/>
    <property type="match status" value="1"/>
</dbReference>
<dbReference type="PROSITE" id="PS51898">
    <property type="entry name" value="TYR_RECOMBINASE"/>
    <property type="match status" value="1"/>
</dbReference>
<feature type="domain" description="Tyr recombinase" evidence="6">
    <location>
        <begin position="158"/>
        <end position="355"/>
    </location>
</feature>
<sequence>MAWAEKRGDMWRVRFRNPDGSVGTDSSHPTKTAATARANAIETDQDRNVFINPDHGKITLAAWVDEWLDAHDVSPTTYERYRSHLDIHILPRFGDTPLSDITRMAVKRWVKDLGRTRADSTVASILTLFSMVMGEAVEERRIALNPCRKLRGSTPHRPERPWATAAQVNEIAARLSPANEALVITAAYTGMRWGELAGLRRPNCKLDDGRIFIDPDTGALHEVGGKLDLGSPKTPAAARDILLPKFLIDLLRTHLNSHHHEHVFTGRDGGLHRRSSFHRRHWHPAVEGDPDDGIPTIIQGLHFHDLRHSHKTWLIEDGVPEAAQAKRLGHRLPGVRGIYSHVSAAVEQRLVEGLQTRWEQNRSPSRRDNRGN</sequence>
<dbReference type="Gene3D" id="1.10.443.10">
    <property type="entry name" value="Intergrase catalytic core"/>
    <property type="match status" value="1"/>
</dbReference>
<dbReference type="InterPro" id="IPR004107">
    <property type="entry name" value="Integrase_SAM-like_N"/>
</dbReference>
<dbReference type="InterPro" id="IPR002104">
    <property type="entry name" value="Integrase_catalytic"/>
</dbReference>
<dbReference type="InterPro" id="IPR010998">
    <property type="entry name" value="Integrase_recombinase_N"/>
</dbReference>
<dbReference type="InterPro" id="IPR044068">
    <property type="entry name" value="CB"/>
</dbReference>
<dbReference type="Pfam" id="PF14659">
    <property type="entry name" value="Phage_int_SAM_3"/>
    <property type="match status" value="1"/>
</dbReference>
<dbReference type="PANTHER" id="PTHR30629">
    <property type="entry name" value="PROPHAGE INTEGRASE"/>
    <property type="match status" value="1"/>
</dbReference>
<name>A0ABW6WLA0_9ACTN</name>
<evidence type="ECO:0000259" key="7">
    <source>
        <dbReference type="PROSITE" id="PS51900"/>
    </source>
</evidence>
<protein>
    <submittedName>
        <fullName evidence="8">Tyrosine-type recombinase/integrase</fullName>
    </submittedName>
</protein>
<dbReference type="SUPFAM" id="SSF56349">
    <property type="entry name" value="DNA breaking-rejoining enzymes"/>
    <property type="match status" value="1"/>
</dbReference>
<evidence type="ECO:0000256" key="1">
    <source>
        <dbReference type="ARBA" id="ARBA00008857"/>
    </source>
</evidence>
<evidence type="ECO:0000256" key="5">
    <source>
        <dbReference type="PROSITE-ProRule" id="PRU01248"/>
    </source>
</evidence>
<evidence type="ECO:0000256" key="2">
    <source>
        <dbReference type="ARBA" id="ARBA00022908"/>
    </source>
</evidence>
<keyword evidence="9" id="KW-1185">Reference proteome</keyword>
<proteinExistence type="inferred from homology"/>
<accession>A0ABW6WLA0</accession>
<gene>
    <name evidence="8" type="ORF">ACFY35_26445</name>
</gene>
<dbReference type="RefSeq" id="WP_020516828.1">
    <property type="nucleotide sequence ID" value="NZ_JBIAZU010000005.1"/>
</dbReference>
<dbReference type="InterPro" id="IPR050808">
    <property type="entry name" value="Phage_Integrase"/>
</dbReference>
<organism evidence="8 9">
    <name type="scientific">Paractinoplanes globisporus</name>
    <dbReference type="NCBI Taxonomy" id="113565"/>
    <lineage>
        <taxon>Bacteria</taxon>
        <taxon>Bacillati</taxon>
        <taxon>Actinomycetota</taxon>
        <taxon>Actinomycetes</taxon>
        <taxon>Micromonosporales</taxon>
        <taxon>Micromonosporaceae</taxon>
        <taxon>Paractinoplanes</taxon>
    </lineage>
</organism>
<evidence type="ECO:0000313" key="8">
    <source>
        <dbReference type="EMBL" id="MFF5292996.1"/>
    </source>
</evidence>
<comment type="similarity">
    <text evidence="1">Belongs to the 'phage' integrase family.</text>
</comment>
<reference evidence="8 9" key="1">
    <citation type="submission" date="2024-10" db="EMBL/GenBank/DDBJ databases">
        <title>The Natural Products Discovery Center: Release of the First 8490 Sequenced Strains for Exploring Actinobacteria Biosynthetic Diversity.</title>
        <authorList>
            <person name="Kalkreuter E."/>
            <person name="Kautsar S.A."/>
            <person name="Yang D."/>
            <person name="Bader C.D."/>
            <person name="Teijaro C.N."/>
            <person name="Fluegel L."/>
            <person name="Davis C.M."/>
            <person name="Simpson J.R."/>
            <person name="Lauterbach L."/>
            <person name="Steele A.D."/>
            <person name="Gui C."/>
            <person name="Meng S."/>
            <person name="Li G."/>
            <person name="Viehrig K."/>
            <person name="Ye F."/>
            <person name="Su P."/>
            <person name="Kiefer A.F."/>
            <person name="Nichols A."/>
            <person name="Cepeda A.J."/>
            <person name="Yan W."/>
            <person name="Fan B."/>
            <person name="Jiang Y."/>
            <person name="Adhikari A."/>
            <person name="Zheng C.-J."/>
            <person name="Schuster L."/>
            <person name="Cowan T.M."/>
            <person name="Smanski M.J."/>
            <person name="Chevrette M.G."/>
            <person name="De Carvalho L.P.S."/>
            <person name="Shen B."/>
        </authorList>
    </citation>
    <scope>NUCLEOTIDE SEQUENCE [LARGE SCALE GENOMIC DNA]</scope>
    <source>
        <strain evidence="8 9">NPDC000087</strain>
    </source>
</reference>
<keyword evidence="3 5" id="KW-0238">DNA-binding</keyword>
<comment type="caution">
    <text evidence="8">The sequence shown here is derived from an EMBL/GenBank/DDBJ whole genome shotgun (WGS) entry which is preliminary data.</text>
</comment>
<keyword evidence="4" id="KW-0233">DNA recombination</keyword>
<evidence type="ECO:0000259" key="6">
    <source>
        <dbReference type="PROSITE" id="PS51898"/>
    </source>
</evidence>
<dbReference type="Gene3D" id="1.10.150.130">
    <property type="match status" value="1"/>
</dbReference>
<feature type="domain" description="Core-binding (CB)" evidence="7">
    <location>
        <begin position="58"/>
        <end position="137"/>
    </location>
</feature>
<dbReference type="Proteomes" id="UP001602245">
    <property type="component" value="Unassembled WGS sequence"/>
</dbReference>
<dbReference type="InterPro" id="IPR011010">
    <property type="entry name" value="DNA_brk_join_enz"/>
</dbReference>
<dbReference type="InterPro" id="IPR013762">
    <property type="entry name" value="Integrase-like_cat_sf"/>
</dbReference>
<keyword evidence="2" id="KW-0229">DNA integration</keyword>